<feature type="transmembrane region" description="Helical" evidence="1">
    <location>
        <begin position="6"/>
        <end position="25"/>
    </location>
</feature>
<reference evidence="2 3" key="1">
    <citation type="submission" date="2018-03" db="EMBL/GenBank/DDBJ databases">
        <title>A gene transfer event suggests a long-term partnership between eustigmatophyte algae and a novel lineage of endosymbiotic bacteria.</title>
        <authorList>
            <person name="Yurchenko T."/>
            <person name="Sevcikova T."/>
            <person name="Pribyl P."/>
            <person name="El Karkouri K."/>
            <person name="Klimes V."/>
            <person name="Amaral R."/>
            <person name="Zbrankova V."/>
            <person name="Kim E."/>
            <person name="Raoult D."/>
            <person name="Santos L.M.A."/>
            <person name="Elias M."/>
        </authorList>
    </citation>
    <scope>NUCLEOTIDE SEQUENCE [LARGE SCALE GENOMIC DNA]</scope>
    <source>
        <strain evidence="2">CCALA 838</strain>
    </source>
</reference>
<evidence type="ECO:0000313" key="3">
    <source>
        <dbReference type="Proteomes" id="UP000241762"/>
    </source>
</evidence>
<evidence type="ECO:0000256" key="1">
    <source>
        <dbReference type="SAM" id="Phobius"/>
    </source>
</evidence>
<keyword evidence="3" id="KW-1185">Reference proteome</keyword>
<organism evidence="2 3">
    <name type="scientific">Candidatus Phycorickettsia trachydisci</name>
    <dbReference type="NCBI Taxonomy" id="2115978"/>
    <lineage>
        <taxon>Bacteria</taxon>
        <taxon>Pseudomonadati</taxon>
        <taxon>Pseudomonadota</taxon>
        <taxon>Alphaproteobacteria</taxon>
        <taxon>Rickettsiales</taxon>
        <taxon>Rickettsiaceae</taxon>
        <taxon>Candidatus Phycorickettsia</taxon>
    </lineage>
</organism>
<gene>
    <name evidence="2" type="ORF">phytr_1420</name>
</gene>
<name>A0A2P1P760_9RICK</name>
<accession>A0A2P1P760</accession>
<dbReference type="AlphaFoldDB" id="A0A2P1P760"/>
<dbReference type="KEGG" id="ptc:phytr_1420"/>
<keyword evidence="1" id="KW-0812">Transmembrane</keyword>
<evidence type="ECO:0000313" key="2">
    <source>
        <dbReference type="EMBL" id="AVP87101.1"/>
    </source>
</evidence>
<keyword evidence="1" id="KW-1133">Transmembrane helix</keyword>
<protein>
    <submittedName>
        <fullName evidence="2">Uncharacterized protein</fullName>
    </submittedName>
</protein>
<sequence length="52" mass="5837">MLLRDLGFSVILLIHFSLNSLLSIVRMIQKKQIIGSDNNVSTFENFAILMAA</sequence>
<dbReference type="Proteomes" id="UP000241762">
    <property type="component" value="Chromosome"/>
</dbReference>
<dbReference type="EMBL" id="CP027845">
    <property type="protein sequence ID" value="AVP87101.1"/>
    <property type="molecule type" value="Genomic_DNA"/>
</dbReference>
<proteinExistence type="predicted"/>
<keyword evidence="1" id="KW-0472">Membrane</keyword>